<evidence type="ECO:0000313" key="2">
    <source>
        <dbReference type="Proteomes" id="UP000195089"/>
    </source>
</evidence>
<reference evidence="1 2" key="1">
    <citation type="submission" date="2016-10" db="EMBL/GenBank/DDBJ databases">
        <title>Comparative genomics of Bacillus thuringiensis reveals a path to pathogens against multiple invertebrate hosts.</title>
        <authorList>
            <person name="Zheng J."/>
            <person name="Gao Q."/>
            <person name="Liu H."/>
            <person name="Peng D."/>
            <person name="Ruan L."/>
            <person name="Sun M."/>
        </authorList>
    </citation>
    <scope>NUCLEOTIDE SEQUENCE [LARGE SCALE GENOMIC DNA]</scope>
    <source>
        <strain evidence="1">BGSC 4BX1</strain>
    </source>
</reference>
<dbReference type="EMBL" id="NFDL01000116">
    <property type="protein sequence ID" value="OTY35438.1"/>
    <property type="molecule type" value="Genomic_DNA"/>
</dbReference>
<evidence type="ECO:0000313" key="1">
    <source>
        <dbReference type="EMBL" id="OTY35438.1"/>
    </source>
</evidence>
<proteinExistence type="predicted"/>
<dbReference type="AlphaFoldDB" id="A0A243AYM8"/>
<dbReference type="RefSeq" id="WP_088120592.1">
    <property type="nucleotide sequence ID" value="NZ_NFDL01000116.1"/>
</dbReference>
<protein>
    <recommendedName>
        <fullName evidence="3">Nucleoside permease</fullName>
    </recommendedName>
</protein>
<accession>A0A243AYM8</accession>
<evidence type="ECO:0008006" key="3">
    <source>
        <dbReference type="Google" id="ProtNLM"/>
    </source>
</evidence>
<organism evidence="1 2">
    <name type="scientific">Bacillus thuringiensis serovar pingluonsis</name>
    <dbReference type="NCBI Taxonomy" id="180881"/>
    <lineage>
        <taxon>Bacteria</taxon>
        <taxon>Bacillati</taxon>
        <taxon>Bacillota</taxon>
        <taxon>Bacilli</taxon>
        <taxon>Bacillales</taxon>
        <taxon>Bacillaceae</taxon>
        <taxon>Bacillus</taxon>
        <taxon>Bacillus cereus group</taxon>
    </lineage>
</organism>
<dbReference type="Proteomes" id="UP000195089">
    <property type="component" value="Unassembled WGS sequence"/>
</dbReference>
<comment type="caution">
    <text evidence="1">The sequence shown here is derived from an EMBL/GenBank/DDBJ whole genome shotgun (WGS) entry which is preliminary data.</text>
</comment>
<name>A0A243AYM8_BACTU</name>
<sequence>MAFNRWLTDEEYQQAEANGISRRVLYMRMYRYGWDLQEALTTPPRTYWHMNEGKYNKWLKLATENGINSSTFYSRVNNGWDPKDAASIPTRKQTDRKELVKIAESNGISASTFRSRLSYGWDPIKAATTKLKIKREKKNIS</sequence>
<gene>
    <name evidence="1" type="ORF">BK742_26125</name>
</gene>